<sequence>MDQQSFGSQEPTGGSSRERTPDPSPSHNDSQQAGRAVKRPAFVFDIDDVNLIIDDLRKQVLDPEASAEAVRIRIESINAGLHRLAEVNKQLMNENEVLEDANRDLKKRNTSLTVELAAARHRISEYEGLDRDQSPPEATPAIPAETTKARRHISTGKESASEKERLSRRFDRSSSTEAEAGNVSSSEAKSWKRRESYIEPWGPGLPGPKAQIPQSLPANQSNEDVTTTTSRPPTTYSNLALQRDSPTVTPQGAALLKLQKENDALRGALREALADALRDALLGTVSDPMFRSSAGDIVGAEALKKRFAELLSRTTSGADGGEYVAPREAIPEAFPPSVSTADPGADA</sequence>
<keyword evidence="1" id="KW-0175">Coiled coil</keyword>
<evidence type="ECO:0000313" key="4">
    <source>
        <dbReference type="Proteomes" id="UP001174694"/>
    </source>
</evidence>
<feature type="compositionally biased region" description="Polar residues" evidence="2">
    <location>
        <begin position="212"/>
        <end position="225"/>
    </location>
</feature>
<protein>
    <submittedName>
        <fullName evidence="3">Uncharacterized protein</fullName>
    </submittedName>
</protein>
<proteinExistence type="predicted"/>
<gene>
    <name evidence="3" type="ORF">NKR23_g2692</name>
</gene>
<feature type="compositionally biased region" description="Polar residues" evidence="2">
    <location>
        <begin position="1"/>
        <end position="15"/>
    </location>
</feature>
<name>A0AA38RLA2_9PEZI</name>
<accession>A0AA38RLA2</accession>
<evidence type="ECO:0000313" key="3">
    <source>
        <dbReference type="EMBL" id="KAJ9151781.1"/>
    </source>
</evidence>
<dbReference type="Proteomes" id="UP001174694">
    <property type="component" value="Unassembled WGS sequence"/>
</dbReference>
<dbReference type="AlphaFoldDB" id="A0AA38RLA2"/>
<evidence type="ECO:0000256" key="2">
    <source>
        <dbReference type="SAM" id="MobiDB-lite"/>
    </source>
</evidence>
<feature type="region of interest" description="Disordered" evidence="2">
    <location>
        <begin position="1"/>
        <end position="39"/>
    </location>
</feature>
<feature type="compositionally biased region" description="Low complexity" evidence="2">
    <location>
        <begin position="135"/>
        <end position="146"/>
    </location>
</feature>
<comment type="caution">
    <text evidence="3">The sequence shown here is derived from an EMBL/GenBank/DDBJ whole genome shotgun (WGS) entry which is preliminary data.</text>
</comment>
<feature type="region of interest" description="Disordered" evidence="2">
    <location>
        <begin position="125"/>
        <end position="239"/>
    </location>
</feature>
<keyword evidence="4" id="KW-1185">Reference proteome</keyword>
<reference evidence="3" key="1">
    <citation type="submission" date="2022-07" db="EMBL/GenBank/DDBJ databases">
        <title>Fungi with potential for degradation of polypropylene.</title>
        <authorList>
            <person name="Gostincar C."/>
        </authorList>
    </citation>
    <scope>NUCLEOTIDE SEQUENCE</scope>
    <source>
        <strain evidence="3">EXF-13308</strain>
    </source>
</reference>
<feature type="compositionally biased region" description="Polar residues" evidence="2">
    <location>
        <begin position="175"/>
        <end position="188"/>
    </location>
</feature>
<feature type="compositionally biased region" description="Low complexity" evidence="2">
    <location>
        <begin position="226"/>
        <end position="235"/>
    </location>
</feature>
<organism evidence="3 4">
    <name type="scientific">Pleurostoma richardsiae</name>
    <dbReference type="NCBI Taxonomy" id="41990"/>
    <lineage>
        <taxon>Eukaryota</taxon>
        <taxon>Fungi</taxon>
        <taxon>Dikarya</taxon>
        <taxon>Ascomycota</taxon>
        <taxon>Pezizomycotina</taxon>
        <taxon>Sordariomycetes</taxon>
        <taxon>Sordariomycetidae</taxon>
        <taxon>Calosphaeriales</taxon>
        <taxon>Pleurostomataceae</taxon>
        <taxon>Pleurostoma</taxon>
    </lineage>
</organism>
<feature type="coiled-coil region" evidence="1">
    <location>
        <begin position="81"/>
        <end position="122"/>
    </location>
</feature>
<evidence type="ECO:0000256" key="1">
    <source>
        <dbReference type="SAM" id="Coils"/>
    </source>
</evidence>
<feature type="compositionally biased region" description="Basic and acidic residues" evidence="2">
    <location>
        <begin position="125"/>
        <end position="134"/>
    </location>
</feature>
<dbReference type="EMBL" id="JANBVO010000005">
    <property type="protein sequence ID" value="KAJ9151781.1"/>
    <property type="molecule type" value="Genomic_DNA"/>
</dbReference>
<feature type="region of interest" description="Disordered" evidence="2">
    <location>
        <begin position="316"/>
        <end position="347"/>
    </location>
</feature>
<feature type="compositionally biased region" description="Basic and acidic residues" evidence="2">
    <location>
        <begin position="159"/>
        <end position="174"/>
    </location>
</feature>